<feature type="binding site" evidence="4">
    <location>
        <position position="36"/>
    </location>
    <ligand>
        <name>1D-myo-inositol 2-(L-cysteinylamino)-2-deoxy-alpha-D-glucopyranoside</name>
        <dbReference type="ChEBI" id="CHEBI:58887"/>
    </ligand>
</feature>
<feature type="domain" description="N-acetyltransferase" evidence="5">
    <location>
        <begin position="158"/>
        <end position="306"/>
    </location>
</feature>
<evidence type="ECO:0000259" key="5">
    <source>
        <dbReference type="PROSITE" id="PS51186"/>
    </source>
</evidence>
<feature type="binding site" evidence="4">
    <location>
        <position position="239"/>
    </location>
    <ligand>
        <name>1D-myo-inositol 2-(L-cysteinylamino)-2-deoxy-alpha-D-glucopyranoside</name>
        <dbReference type="ChEBI" id="CHEBI:58887"/>
    </ligand>
</feature>
<proteinExistence type="inferred from homology"/>
<dbReference type="NCBIfam" id="TIGR03448">
    <property type="entry name" value="mycothiol_MshD"/>
    <property type="match status" value="1"/>
</dbReference>
<dbReference type="PROSITE" id="PS51186">
    <property type="entry name" value="GNAT"/>
    <property type="match status" value="2"/>
</dbReference>
<dbReference type="GO" id="GO:0008999">
    <property type="term" value="F:protein-N-terminal-alanine acetyltransferase activity"/>
    <property type="evidence" value="ECO:0007669"/>
    <property type="project" value="TreeGrafter"/>
</dbReference>
<keyword evidence="3 4" id="KW-0012">Acyltransferase</keyword>
<evidence type="ECO:0000313" key="6">
    <source>
        <dbReference type="EMBL" id="AGF73361.1"/>
    </source>
</evidence>
<dbReference type="STRING" id="1121362.A605_11825"/>
<gene>
    <name evidence="4" type="primary">mshD</name>
    <name evidence="6" type="ORF">A605_11825</name>
</gene>
<dbReference type="PATRIC" id="fig|1121362.3.peg.2400"/>
<evidence type="ECO:0000256" key="4">
    <source>
        <dbReference type="HAMAP-Rule" id="MF_01698"/>
    </source>
</evidence>
<name>M1P9L2_9CORY</name>
<dbReference type="KEGG" id="chn:A605_11825"/>
<evidence type="ECO:0000256" key="1">
    <source>
        <dbReference type="ARBA" id="ARBA00022679"/>
    </source>
</evidence>
<evidence type="ECO:0000256" key="2">
    <source>
        <dbReference type="ARBA" id="ARBA00022737"/>
    </source>
</evidence>
<reference evidence="6 7" key="1">
    <citation type="journal article" date="2012" name="Stand. Genomic Sci.">
        <title>Genome sequence of the halotolerant bacterium Corynebacterium halotolerans type strain YIM 70093(T) (= DSM 44683(T)).</title>
        <authorList>
            <person name="Ruckert C."/>
            <person name="Albersmeier A."/>
            <person name="Al-Dilaimi A."/>
            <person name="Niehaus K."/>
            <person name="Szczepanowski R."/>
            <person name="Kalinowski J."/>
        </authorList>
    </citation>
    <scope>NUCLEOTIDE SEQUENCE [LARGE SCALE GENOMIC DNA]</scope>
    <source>
        <strain evidence="6">YIM 70093</strain>
    </source>
</reference>
<organism evidence="6 7">
    <name type="scientific">Corynebacterium halotolerans YIM 70093 = DSM 44683</name>
    <dbReference type="NCBI Taxonomy" id="1121362"/>
    <lineage>
        <taxon>Bacteria</taxon>
        <taxon>Bacillati</taxon>
        <taxon>Actinomycetota</taxon>
        <taxon>Actinomycetes</taxon>
        <taxon>Mycobacteriales</taxon>
        <taxon>Corynebacteriaceae</taxon>
        <taxon>Corynebacterium</taxon>
    </lineage>
</organism>
<feature type="binding site" evidence="4">
    <location>
        <position position="277"/>
    </location>
    <ligand>
        <name>1D-myo-inositol 2-(L-cysteinylamino)-2-deoxy-alpha-D-glucopyranoside</name>
        <dbReference type="ChEBI" id="CHEBI:58887"/>
    </ligand>
</feature>
<dbReference type="InterPro" id="IPR016181">
    <property type="entry name" value="Acyl_CoA_acyltransferase"/>
</dbReference>
<dbReference type="PANTHER" id="PTHR43617:SF31">
    <property type="entry name" value="MYCOTHIOL ACETYLTRANSFERASE"/>
    <property type="match status" value="1"/>
</dbReference>
<dbReference type="SUPFAM" id="SSF55729">
    <property type="entry name" value="Acyl-CoA N-acyltransferases (Nat)"/>
    <property type="match status" value="2"/>
</dbReference>
<accession>M1P9L2</accession>
<keyword evidence="7" id="KW-1185">Reference proteome</keyword>
<feature type="binding site" evidence="4">
    <location>
        <begin position="282"/>
        <end position="287"/>
    </location>
    <ligand>
        <name>acetyl-CoA</name>
        <dbReference type="ChEBI" id="CHEBI:57288"/>
        <label>2</label>
    </ligand>
</feature>
<dbReference type="HOGENOM" id="CLU_068014_0_0_11"/>
<comment type="subunit">
    <text evidence="4">Monomer.</text>
</comment>
<feature type="binding site" evidence="4">
    <location>
        <position position="177"/>
    </location>
    <ligand>
        <name>1D-myo-inositol 2-(L-cysteinylamino)-2-deoxy-alpha-D-glucopyranoside</name>
        <dbReference type="ChEBI" id="CHEBI:58887"/>
    </ligand>
</feature>
<feature type="binding site" evidence="4">
    <location>
        <begin position="250"/>
        <end position="256"/>
    </location>
    <ligand>
        <name>acetyl-CoA</name>
        <dbReference type="ChEBI" id="CHEBI:57288"/>
        <label>2</label>
    </ligand>
</feature>
<dbReference type="InterPro" id="IPR050276">
    <property type="entry name" value="MshD_Acetyltransferase"/>
</dbReference>
<feature type="binding site" evidence="4">
    <location>
        <position position="228"/>
    </location>
    <ligand>
        <name>1D-myo-inositol 2-(L-cysteinylamino)-2-deoxy-alpha-D-glucopyranoside</name>
        <dbReference type="ChEBI" id="CHEBI:58887"/>
    </ligand>
</feature>
<dbReference type="Gene3D" id="3.40.630.30">
    <property type="match status" value="1"/>
</dbReference>
<dbReference type="AlphaFoldDB" id="M1P9L2"/>
<dbReference type="RefSeq" id="WP_015401776.1">
    <property type="nucleotide sequence ID" value="NC_020302.1"/>
</dbReference>
<dbReference type="PIRSF" id="PIRSF021524">
    <property type="entry name" value="MSH_acetyltransferase"/>
    <property type="match status" value="1"/>
</dbReference>
<dbReference type="InterPro" id="IPR000182">
    <property type="entry name" value="GNAT_dom"/>
</dbReference>
<dbReference type="CDD" id="cd04301">
    <property type="entry name" value="NAT_SF"/>
    <property type="match status" value="1"/>
</dbReference>
<sequence>MEIQTLSLPDHPDLAARVAELAAEAGNADGVAPLSEQFLLGLTDARLGHRHLLAVEDNRPAGVAAVDGLTAEMVVAPASRRRGIGTALLRELGGVEVWAHGNLPGAQALAAADGRRVTRRLLVMAIEGPALAAAAEYEGHDAVTAANLRVSAERFGRLTVEQAWLKANNEAFSWHPEQGGWDLARLRRATEAEWFSEEDVLFLWPDGPALAGADGDGVPPLAGFHWTKWHAESTPAFGEVYVVGLASDFRGRGLGDPLLRVGLSHMVRKGADRVILYVEADNEPAVRAYGKLGFTVAEEHAVYANQ</sequence>
<dbReference type="EMBL" id="CP003697">
    <property type="protein sequence ID" value="AGF73361.1"/>
    <property type="molecule type" value="Genomic_DNA"/>
</dbReference>
<evidence type="ECO:0000313" key="7">
    <source>
        <dbReference type="Proteomes" id="UP000011723"/>
    </source>
</evidence>
<evidence type="ECO:0000256" key="3">
    <source>
        <dbReference type="ARBA" id="ARBA00023315"/>
    </source>
</evidence>
<comment type="function">
    <text evidence="4">Catalyzes the transfer of acetyl from acetyl-CoA to desacetylmycothiol (Cys-GlcN-Ins) to form mycothiol.</text>
</comment>
<keyword evidence="2 4" id="KW-0677">Repeat</keyword>
<comment type="similarity">
    <text evidence="4">Belongs to the acetyltransferase family. MshD subfamily.</text>
</comment>
<feature type="binding site" evidence="4">
    <location>
        <begin position="243"/>
        <end position="245"/>
    </location>
    <ligand>
        <name>acetyl-CoA</name>
        <dbReference type="ChEBI" id="CHEBI:57288"/>
        <label>2</label>
    </ligand>
</feature>
<dbReference type="GO" id="GO:0035447">
    <property type="term" value="F:mycothiol synthase activity"/>
    <property type="evidence" value="ECO:0007669"/>
    <property type="project" value="UniProtKB-UniRule"/>
</dbReference>
<keyword evidence="1 4" id="KW-0808">Transferase</keyword>
<feature type="binding site" evidence="4">
    <location>
        <begin position="81"/>
        <end position="86"/>
    </location>
    <ligand>
        <name>acetyl-CoA</name>
        <dbReference type="ChEBI" id="CHEBI:57288"/>
        <label>1</label>
    </ligand>
</feature>
<dbReference type="Proteomes" id="UP000011723">
    <property type="component" value="Chromosome"/>
</dbReference>
<comment type="catalytic activity">
    <reaction evidence="4">
        <text>1D-myo-inositol 2-(L-cysteinylamino)-2-deoxy-alpha-D-glucopyranoside + acetyl-CoA = mycothiol + CoA + H(+)</text>
        <dbReference type="Rhea" id="RHEA:26172"/>
        <dbReference type="ChEBI" id="CHEBI:15378"/>
        <dbReference type="ChEBI" id="CHEBI:16768"/>
        <dbReference type="ChEBI" id="CHEBI:57287"/>
        <dbReference type="ChEBI" id="CHEBI:57288"/>
        <dbReference type="ChEBI" id="CHEBI:58887"/>
        <dbReference type="EC" id="2.3.1.189"/>
    </reaction>
</comment>
<dbReference type="GO" id="GO:0010125">
    <property type="term" value="P:mycothiol biosynthetic process"/>
    <property type="evidence" value="ECO:0007669"/>
    <property type="project" value="UniProtKB-UniRule"/>
</dbReference>
<dbReference type="EC" id="2.3.1.189" evidence="4"/>
<dbReference type="eggNOG" id="COG0456">
    <property type="taxonomic scope" value="Bacteria"/>
</dbReference>
<feature type="domain" description="N-acetyltransferase" evidence="5">
    <location>
        <begin position="1"/>
        <end position="153"/>
    </location>
</feature>
<dbReference type="Pfam" id="PF00583">
    <property type="entry name" value="Acetyltransf_1"/>
    <property type="match status" value="1"/>
</dbReference>
<dbReference type="PANTHER" id="PTHR43617">
    <property type="entry name" value="L-AMINO ACID N-ACETYLTRANSFERASE"/>
    <property type="match status" value="1"/>
</dbReference>
<dbReference type="InterPro" id="IPR017813">
    <property type="entry name" value="Mycothiol_AcTrfase"/>
</dbReference>
<comment type="caution">
    <text evidence="4">Lacks conserved residue(s) required for the propagation of feature annotation.</text>
</comment>
<dbReference type="HAMAP" id="MF_01698">
    <property type="entry name" value="MshD"/>
    <property type="match status" value="1"/>
</dbReference>
<protein>
    <recommendedName>
        <fullName evidence="4">Mycothiol acetyltransferase</fullName>
        <shortName evidence="4">MSH acetyltransferase</shortName>
        <ecNumber evidence="4">2.3.1.189</ecNumber>
    </recommendedName>
    <alternativeName>
        <fullName evidence="4">Mycothiol synthase</fullName>
    </alternativeName>
</protein>
<dbReference type="OrthoDB" id="3208058at2"/>